<dbReference type="Proteomes" id="UP000182427">
    <property type="component" value="Chromosome I"/>
</dbReference>
<accession>A0A1G7G5G2</accession>
<protein>
    <submittedName>
        <fullName evidence="2">Phage terminase, small subunit, putative, P27 family</fullName>
    </submittedName>
</protein>
<dbReference type="Pfam" id="PF05119">
    <property type="entry name" value="Terminase_4"/>
    <property type="match status" value="1"/>
</dbReference>
<feature type="region of interest" description="Disordered" evidence="1">
    <location>
        <begin position="1"/>
        <end position="38"/>
    </location>
</feature>
<dbReference type="AlphaFoldDB" id="A0A1G7G5G2"/>
<dbReference type="EMBL" id="LT629690">
    <property type="protein sequence ID" value="SDE83396.1"/>
    <property type="molecule type" value="Genomic_DNA"/>
</dbReference>
<keyword evidence="3" id="KW-1185">Reference proteome</keyword>
<gene>
    <name evidence="2" type="ORF">SAMN05444167_0561</name>
</gene>
<evidence type="ECO:0000256" key="1">
    <source>
        <dbReference type="SAM" id="MobiDB-lite"/>
    </source>
</evidence>
<dbReference type="InterPro" id="IPR006448">
    <property type="entry name" value="Phage_term_ssu_P27"/>
</dbReference>
<proteinExistence type="predicted"/>
<evidence type="ECO:0000313" key="3">
    <source>
        <dbReference type="Proteomes" id="UP000182427"/>
    </source>
</evidence>
<organism evidence="2 3">
    <name type="scientific">Terriglobus roseus</name>
    <dbReference type="NCBI Taxonomy" id="392734"/>
    <lineage>
        <taxon>Bacteria</taxon>
        <taxon>Pseudomonadati</taxon>
        <taxon>Acidobacteriota</taxon>
        <taxon>Terriglobia</taxon>
        <taxon>Terriglobales</taxon>
        <taxon>Acidobacteriaceae</taxon>
        <taxon>Terriglobus</taxon>
    </lineage>
</organism>
<dbReference type="OrthoDB" id="6010489at2"/>
<evidence type="ECO:0000313" key="2">
    <source>
        <dbReference type="EMBL" id="SDE83396.1"/>
    </source>
</evidence>
<reference evidence="3" key="1">
    <citation type="submission" date="2016-10" db="EMBL/GenBank/DDBJ databases">
        <authorList>
            <person name="Varghese N."/>
            <person name="Submissions S."/>
        </authorList>
    </citation>
    <scope>NUCLEOTIDE SEQUENCE [LARGE SCALE GENOMIC DNA]</scope>
    <source>
        <strain evidence="3">GAS232</strain>
    </source>
</reference>
<dbReference type="RefSeq" id="WP_083343806.1">
    <property type="nucleotide sequence ID" value="NZ_LT629690.1"/>
</dbReference>
<dbReference type="NCBIfam" id="TIGR01558">
    <property type="entry name" value="sm_term_P27"/>
    <property type="match status" value="1"/>
</dbReference>
<sequence length="167" mass="18567">MVGRKPKPAAMHELEGTRNRHKNKGREPQFSGVPTCPDHLDDIAKEEWERVAPELLAAGLLTEADGSALAAYCAAYSRWINAELQLQQNGMVFHSPKSGYPVQSPYIGIANTSLTLMRQFLTEFGMTPASRSRITVMESDTQDKDPFTAFMNEIGAIEPDDEQKNLQ</sequence>
<name>A0A1G7G5G2_9BACT</name>